<reference evidence="9 10" key="1">
    <citation type="submission" date="2021-01" db="EMBL/GenBank/DDBJ databases">
        <title>Whole genome shotgun sequence of Actinoplanes couchii NBRC 106145.</title>
        <authorList>
            <person name="Komaki H."/>
            <person name="Tamura T."/>
        </authorList>
    </citation>
    <scope>NUCLEOTIDE SEQUENCE [LARGE SCALE GENOMIC DNA]</scope>
    <source>
        <strain evidence="9 10">NBRC 106145</strain>
    </source>
</reference>
<dbReference type="RefSeq" id="WP_203807128.1">
    <property type="nucleotide sequence ID" value="NZ_BAAAQE010000105.1"/>
</dbReference>
<keyword evidence="4 7" id="KW-0812">Transmembrane</keyword>
<feature type="transmembrane region" description="Helical" evidence="7">
    <location>
        <begin position="195"/>
        <end position="214"/>
    </location>
</feature>
<evidence type="ECO:0000313" key="10">
    <source>
        <dbReference type="Proteomes" id="UP000612282"/>
    </source>
</evidence>
<evidence type="ECO:0000313" key="9">
    <source>
        <dbReference type="EMBL" id="GID60269.1"/>
    </source>
</evidence>
<evidence type="ECO:0000256" key="5">
    <source>
        <dbReference type="ARBA" id="ARBA00022989"/>
    </source>
</evidence>
<comment type="subcellular location">
    <subcellularLocation>
        <location evidence="1">Cell membrane</location>
        <topology evidence="1">Multi-pass membrane protein</topology>
    </subcellularLocation>
</comment>
<feature type="domain" description="Major facilitator superfamily (MFS) profile" evidence="8">
    <location>
        <begin position="8"/>
        <end position="452"/>
    </location>
</feature>
<dbReference type="Gene3D" id="1.20.1250.20">
    <property type="entry name" value="MFS general substrate transporter like domains"/>
    <property type="match status" value="1"/>
</dbReference>
<feature type="transmembrane region" description="Helical" evidence="7">
    <location>
        <begin position="299"/>
        <end position="321"/>
    </location>
</feature>
<dbReference type="Pfam" id="PF07690">
    <property type="entry name" value="MFS_1"/>
    <property type="match status" value="1"/>
</dbReference>
<dbReference type="InterPro" id="IPR020846">
    <property type="entry name" value="MFS_dom"/>
</dbReference>
<dbReference type="PANTHER" id="PTHR42718:SF46">
    <property type="entry name" value="BLR6921 PROTEIN"/>
    <property type="match status" value="1"/>
</dbReference>
<dbReference type="PROSITE" id="PS50850">
    <property type="entry name" value="MFS"/>
    <property type="match status" value="1"/>
</dbReference>
<dbReference type="Gene3D" id="1.20.1720.10">
    <property type="entry name" value="Multidrug resistance protein D"/>
    <property type="match status" value="1"/>
</dbReference>
<feature type="transmembrane region" description="Helical" evidence="7">
    <location>
        <begin position="75"/>
        <end position="101"/>
    </location>
</feature>
<keyword evidence="10" id="KW-1185">Reference proteome</keyword>
<keyword evidence="6 7" id="KW-0472">Membrane</keyword>
<protein>
    <submittedName>
        <fullName evidence="9">MFS transporter</fullName>
    </submittedName>
</protein>
<evidence type="ECO:0000256" key="7">
    <source>
        <dbReference type="SAM" id="Phobius"/>
    </source>
</evidence>
<dbReference type="EMBL" id="BOMG01000105">
    <property type="protein sequence ID" value="GID60269.1"/>
    <property type="molecule type" value="Genomic_DNA"/>
</dbReference>
<dbReference type="SUPFAM" id="SSF103473">
    <property type="entry name" value="MFS general substrate transporter"/>
    <property type="match status" value="1"/>
</dbReference>
<feature type="transmembrane region" description="Helical" evidence="7">
    <location>
        <begin position="428"/>
        <end position="448"/>
    </location>
</feature>
<dbReference type="PROSITE" id="PS00216">
    <property type="entry name" value="SUGAR_TRANSPORT_1"/>
    <property type="match status" value="1"/>
</dbReference>
<accession>A0ABQ3XP14</accession>
<dbReference type="InterPro" id="IPR005829">
    <property type="entry name" value="Sugar_transporter_CS"/>
</dbReference>
<dbReference type="CDD" id="cd17321">
    <property type="entry name" value="MFS_MMR_MDR_like"/>
    <property type="match status" value="1"/>
</dbReference>
<feature type="transmembrane region" description="Helical" evidence="7">
    <location>
        <begin position="107"/>
        <end position="127"/>
    </location>
</feature>
<name>A0ABQ3XP14_9ACTN</name>
<feature type="transmembrane region" description="Helical" evidence="7">
    <location>
        <begin position="328"/>
        <end position="347"/>
    </location>
</feature>
<comment type="caution">
    <text evidence="9">The sequence shown here is derived from an EMBL/GenBank/DDBJ whole genome shotgun (WGS) entry which is preliminary data.</text>
</comment>
<dbReference type="Proteomes" id="UP000612282">
    <property type="component" value="Unassembled WGS sequence"/>
</dbReference>
<feature type="transmembrane region" description="Helical" evidence="7">
    <location>
        <begin position="226"/>
        <end position="243"/>
    </location>
</feature>
<sequence>MKTEHRWALAVLALAQLMVVLDATIVNIALPAAQQELGFTDTGRQWIVTGYALAFGSLLLIGGRLSDLLGRRTMLLTGFTGFAVASTVGGFSGATGVLIAARVGQGVFAAALAPAALSLLSTTFTTPTERAKAFAIYGSVTGSGSAIGLLLGGSLTEYASWRWCLLVNLLFAAAGIAGTLLRLPATPADRTARMDWPGAITAVTGLVALVYGLGNAADQSWAAPHTYLPIGAGMLLLVLFVAVQTRVPHPLLPLRVVLDRTRGGAYLAVAFTGAGMFAVFLFLTYYLTGVLGFSAIRSGLAFLPLLAGIMISAIGAGRALVPRVGPRPLVPAGALVAAAGLAWLTRLDLQSDYATGVLPGLFVAGLGMGLIFSPTQNAATSAVAPADAGVASAMVNTAQQIGGALGIALLTSIAATTDPTDPTEALAVVFWTAAGIFAACAVIAALTFRSGPLQHSPQGDTTRLAAANAVNSSAGIGFANR</sequence>
<keyword evidence="3" id="KW-1003">Cell membrane</keyword>
<proteinExistence type="predicted"/>
<evidence type="ECO:0000256" key="4">
    <source>
        <dbReference type="ARBA" id="ARBA00022692"/>
    </source>
</evidence>
<gene>
    <name evidence="9" type="ORF">Aco03nite_086730</name>
</gene>
<dbReference type="PANTHER" id="PTHR42718">
    <property type="entry name" value="MAJOR FACILITATOR SUPERFAMILY MULTIDRUG TRANSPORTER MFSC"/>
    <property type="match status" value="1"/>
</dbReference>
<dbReference type="InterPro" id="IPR011701">
    <property type="entry name" value="MFS"/>
</dbReference>
<evidence type="ECO:0000256" key="3">
    <source>
        <dbReference type="ARBA" id="ARBA00022475"/>
    </source>
</evidence>
<organism evidence="9 10">
    <name type="scientific">Actinoplanes couchii</name>
    <dbReference type="NCBI Taxonomy" id="403638"/>
    <lineage>
        <taxon>Bacteria</taxon>
        <taxon>Bacillati</taxon>
        <taxon>Actinomycetota</taxon>
        <taxon>Actinomycetes</taxon>
        <taxon>Micromonosporales</taxon>
        <taxon>Micromonosporaceae</taxon>
        <taxon>Actinoplanes</taxon>
    </lineage>
</organism>
<keyword evidence="2" id="KW-0813">Transport</keyword>
<keyword evidence="5 7" id="KW-1133">Transmembrane helix</keyword>
<evidence type="ECO:0000259" key="8">
    <source>
        <dbReference type="PROSITE" id="PS50850"/>
    </source>
</evidence>
<feature type="transmembrane region" description="Helical" evidence="7">
    <location>
        <begin position="393"/>
        <end position="416"/>
    </location>
</feature>
<feature type="transmembrane region" description="Helical" evidence="7">
    <location>
        <begin position="353"/>
        <end position="372"/>
    </location>
</feature>
<feature type="transmembrane region" description="Helical" evidence="7">
    <location>
        <begin position="134"/>
        <end position="154"/>
    </location>
</feature>
<feature type="transmembrane region" description="Helical" evidence="7">
    <location>
        <begin position="46"/>
        <end position="63"/>
    </location>
</feature>
<dbReference type="InterPro" id="IPR036259">
    <property type="entry name" value="MFS_trans_sf"/>
</dbReference>
<feature type="transmembrane region" description="Helical" evidence="7">
    <location>
        <begin position="264"/>
        <end position="287"/>
    </location>
</feature>
<evidence type="ECO:0000256" key="6">
    <source>
        <dbReference type="ARBA" id="ARBA00023136"/>
    </source>
</evidence>
<evidence type="ECO:0000256" key="2">
    <source>
        <dbReference type="ARBA" id="ARBA00022448"/>
    </source>
</evidence>
<evidence type="ECO:0000256" key="1">
    <source>
        <dbReference type="ARBA" id="ARBA00004651"/>
    </source>
</evidence>
<feature type="transmembrane region" description="Helical" evidence="7">
    <location>
        <begin position="160"/>
        <end position="183"/>
    </location>
</feature>